<protein>
    <submittedName>
        <fullName evidence="2">Uncharacterized protein</fullName>
    </submittedName>
</protein>
<reference evidence="2 3" key="1">
    <citation type="submission" date="2020-02" db="EMBL/GenBank/DDBJ databases">
        <title>Tigecycline-resistant Acinetobacter species from pigs and migratory birds.</title>
        <authorList>
            <person name="Chen C."/>
            <person name="Sun J."/>
            <person name="Liao X.-P."/>
            <person name="Liu Y.-H."/>
        </authorList>
    </citation>
    <scope>NUCLEOTIDE SEQUENCE [LARGE SCALE GENOMIC DNA]</scope>
    <source>
        <strain evidence="2 3">YH12207_T</strain>
        <plasmid evidence="2 3">pYH12207-1</plasmid>
    </source>
</reference>
<dbReference type="AlphaFoldDB" id="A0A7S6W020"/>
<evidence type="ECO:0000313" key="2">
    <source>
        <dbReference type="EMBL" id="QOW48024.1"/>
    </source>
</evidence>
<accession>A0A7S6W020</accession>
<evidence type="ECO:0000313" key="3">
    <source>
        <dbReference type="Proteomes" id="UP000593966"/>
    </source>
</evidence>
<organism evidence="2 3">
    <name type="scientific">Acinetobacter piscicola</name>
    <dbReference type="NCBI Taxonomy" id="2006115"/>
    <lineage>
        <taxon>Bacteria</taxon>
        <taxon>Pseudomonadati</taxon>
        <taxon>Pseudomonadota</taxon>
        <taxon>Gammaproteobacteria</taxon>
        <taxon>Moraxellales</taxon>
        <taxon>Moraxellaceae</taxon>
        <taxon>Acinetobacter</taxon>
    </lineage>
</organism>
<gene>
    <name evidence="2" type="ORF">G0028_19205</name>
</gene>
<evidence type="ECO:0000256" key="1">
    <source>
        <dbReference type="SAM" id="MobiDB-lite"/>
    </source>
</evidence>
<dbReference type="Proteomes" id="UP000593966">
    <property type="component" value="Plasmid pYH12207-1"/>
</dbReference>
<keyword evidence="3" id="KW-1185">Reference proteome</keyword>
<dbReference type="RefSeq" id="WP_019384639.1">
    <property type="nucleotide sequence ID" value="NZ_CP048660.1"/>
</dbReference>
<proteinExistence type="predicted"/>
<feature type="region of interest" description="Disordered" evidence="1">
    <location>
        <begin position="1"/>
        <end position="23"/>
    </location>
</feature>
<dbReference type="EMBL" id="CP048660">
    <property type="protein sequence ID" value="QOW48024.1"/>
    <property type="molecule type" value="Genomic_DNA"/>
</dbReference>
<feature type="compositionally biased region" description="Low complexity" evidence="1">
    <location>
        <begin position="1"/>
        <end position="15"/>
    </location>
</feature>
<sequence>MGFWSSIGSAIGSSSNQVKEEDPTYKKYAAEMSNFKLEDKNVKTALSTKKQEFQLHQMQDELDDIDSIDDVKKHFQEK</sequence>
<name>A0A7S6W020_9GAMM</name>
<geneLocation type="plasmid" evidence="2 3">
    <name>pYH12207-1</name>
</geneLocation>
<keyword evidence="2" id="KW-0614">Plasmid</keyword>